<protein>
    <submittedName>
        <fullName evidence="2">Uncharacterized protein</fullName>
    </submittedName>
</protein>
<dbReference type="AlphaFoldDB" id="A0A512ARJ2"/>
<organism evidence="2 3">
    <name type="scientific">Novosphingobium sediminis</name>
    <dbReference type="NCBI Taxonomy" id="707214"/>
    <lineage>
        <taxon>Bacteria</taxon>
        <taxon>Pseudomonadati</taxon>
        <taxon>Pseudomonadota</taxon>
        <taxon>Alphaproteobacteria</taxon>
        <taxon>Sphingomonadales</taxon>
        <taxon>Sphingomonadaceae</taxon>
        <taxon>Novosphingobium</taxon>
    </lineage>
</organism>
<proteinExistence type="predicted"/>
<evidence type="ECO:0000313" key="3">
    <source>
        <dbReference type="Proteomes" id="UP000321464"/>
    </source>
</evidence>
<dbReference type="Proteomes" id="UP000321464">
    <property type="component" value="Unassembled WGS sequence"/>
</dbReference>
<evidence type="ECO:0000313" key="2">
    <source>
        <dbReference type="EMBL" id="GEO02319.1"/>
    </source>
</evidence>
<sequence>MVPQLMQVEDYPQQRCRRNRTQSGKAQRAGVAISQRLIDPAKIEMTQLSLHEVEKTQDPVGLAAHPRRLKP</sequence>
<keyword evidence="3" id="KW-1185">Reference proteome</keyword>
<reference evidence="2 3" key="1">
    <citation type="submission" date="2019-07" db="EMBL/GenBank/DDBJ databases">
        <title>Whole genome shotgun sequence of Novosphingobium sediminis NBRC 106119.</title>
        <authorList>
            <person name="Hosoyama A."/>
            <person name="Uohara A."/>
            <person name="Ohji S."/>
            <person name="Ichikawa N."/>
        </authorList>
    </citation>
    <scope>NUCLEOTIDE SEQUENCE [LARGE SCALE GENOMIC DNA]</scope>
    <source>
        <strain evidence="2 3">NBRC 106119</strain>
    </source>
</reference>
<evidence type="ECO:0000256" key="1">
    <source>
        <dbReference type="SAM" id="MobiDB-lite"/>
    </source>
</evidence>
<accession>A0A512ARJ2</accession>
<dbReference type="EMBL" id="BJYR01000048">
    <property type="protein sequence ID" value="GEO02319.1"/>
    <property type="molecule type" value="Genomic_DNA"/>
</dbReference>
<feature type="region of interest" description="Disordered" evidence="1">
    <location>
        <begin position="1"/>
        <end position="28"/>
    </location>
</feature>
<name>A0A512ARJ2_9SPHN</name>
<comment type="caution">
    <text evidence="2">The sequence shown here is derived from an EMBL/GenBank/DDBJ whole genome shotgun (WGS) entry which is preliminary data.</text>
</comment>
<gene>
    <name evidence="2" type="ORF">NSE01_41510</name>
</gene>